<dbReference type="PANTHER" id="PTHR24198">
    <property type="entry name" value="ANKYRIN REPEAT AND PROTEIN KINASE DOMAIN-CONTAINING PROTEIN"/>
    <property type="match status" value="1"/>
</dbReference>
<evidence type="ECO:0000256" key="3">
    <source>
        <dbReference type="PROSITE-ProRule" id="PRU00023"/>
    </source>
</evidence>
<keyword evidence="2 3" id="KW-0040">ANK repeat</keyword>
<keyword evidence="4" id="KW-1133">Transmembrane helix</keyword>
<gene>
    <name evidence="5" type="ORF">GQX73_g4279</name>
</gene>
<dbReference type="AlphaFoldDB" id="A0A7C8MZC1"/>
<dbReference type="OrthoDB" id="194358at2759"/>
<name>A0A7C8MZC1_9PEZI</name>
<keyword evidence="1" id="KW-0677">Repeat</keyword>
<dbReference type="InterPro" id="IPR036770">
    <property type="entry name" value="Ankyrin_rpt-contain_sf"/>
</dbReference>
<evidence type="ECO:0000256" key="1">
    <source>
        <dbReference type="ARBA" id="ARBA00022737"/>
    </source>
</evidence>
<reference evidence="5 6" key="1">
    <citation type="submission" date="2019-12" db="EMBL/GenBank/DDBJ databases">
        <title>Draft genome sequence of the ascomycete Xylaria multiplex DSM 110363.</title>
        <authorList>
            <person name="Buettner E."/>
            <person name="Kellner H."/>
        </authorList>
    </citation>
    <scope>NUCLEOTIDE SEQUENCE [LARGE SCALE GENOMIC DNA]</scope>
    <source>
        <strain evidence="5 6">DSM 110363</strain>
    </source>
</reference>
<accession>A0A7C8MZC1</accession>
<dbReference type="Gene3D" id="1.25.40.20">
    <property type="entry name" value="Ankyrin repeat-containing domain"/>
    <property type="match status" value="1"/>
</dbReference>
<protein>
    <submittedName>
        <fullName evidence="5">Uncharacterized protein</fullName>
    </submittedName>
</protein>
<feature type="repeat" description="ANK" evidence="3">
    <location>
        <begin position="323"/>
        <end position="351"/>
    </location>
</feature>
<keyword evidence="6" id="KW-1185">Reference proteome</keyword>
<keyword evidence="4" id="KW-0812">Transmembrane</keyword>
<comment type="caution">
    <text evidence="5">The sequence shown here is derived from an EMBL/GenBank/DDBJ whole genome shotgun (WGS) entry which is preliminary data.</text>
</comment>
<dbReference type="SUPFAM" id="SSF48403">
    <property type="entry name" value="Ankyrin repeat"/>
    <property type="match status" value="1"/>
</dbReference>
<evidence type="ECO:0000313" key="6">
    <source>
        <dbReference type="Proteomes" id="UP000481858"/>
    </source>
</evidence>
<evidence type="ECO:0000256" key="4">
    <source>
        <dbReference type="SAM" id="Phobius"/>
    </source>
</evidence>
<dbReference type="PROSITE" id="PS50088">
    <property type="entry name" value="ANK_REPEAT"/>
    <property type="match status" value="2"/>
</dbReference>
<feature type="repeat" description="ANK" evidence="3">
    <location>
        <begin position="279"/>
        <end position="311"/>
    </location>
</feature>
<dbReference type="Proteomes" id="UP000481858">
    <property type="component" value="Unassembled WGS sequence"/>
</dbReference>
<dbReference type="Pfam" id="PF12796">
    <property type="entry name" value="Ank_2"/>
    <property type="match status" value="1"/>
</dbReference>
<keyword evidence="4" id="KW-0472">Membrane</keyword>
<dbReference type="PANTHER" id="PTHR24198:SF165">
    <property type="entry name" value="ANKYRIN REPEAT-CONTAINING PROTEIN-RELATED"/>
    <property type="match status" value="1"/>
</dbReference>
<evidence type="ECO:0000256" key="2">
    <source>
        <dbReference type="ARBA" id="ARBA00023043"/>
    </source>
</evidence>
<dbReference type="EMBL" id="WUBL01000038">
    <property type="protein sequence ID" value="KAF2969314.1"/>
    <property type="molecule type" value="Genomic_DNA"/>
</dbReference>
<dbReference type="InterPro" id="IPR002110">
    <property type="entry name" value="Ankyrin_rpt"/>
</dbReference>
<dbReference type="PROSITE" id="PS50297">
    <property type="entry name" value="ANK_REP_REGION"/>
    <property type="match status" value="2"/>
</dbReference>
<proteinExistence type="predicted"/>
<dbReference type="InParanoid" id="A0A7C8MZC1"/>
<dbReference type="SMART" id="SM00248">
    <property type="entry name" value="ANK"/>
    <property type="match status" value="4"/>
</dbReference>
<feature type="transmembrane region" description="Helical" evidence="4">
    <location>
        <begin position="713"/>
        <end position="735"/>
    </location>
</feature>
<sequence length="893" mass="100288">MSTNQGGANLRRKVYCIKTPSENPQYVYSDGYKNFYRLDPASSTDFDLCFEVRCDALYHVEIVIKSPYLNKILEEVIALQPQRLQDRVSSGEVLSPELQRFHDEGYLWDITVMHLSRLYDRGSIDLTSLLPYYPMLKAYMNHNSDAEDTLRELRLLVQDCLMEPSIFQGPRFESPREYHTITPEHLRDIQSRSIRYNLDNLERRMESYPDPTPRPKDDVLAPELRSAIKKRDRDAVTSIAESMGSVDARSLCMAIKFYDPVIFPHLVKCGSNSTVDGDKYNEPLYCASKLGRLDAVKALVEKGANVDGQPDSLLELRGLRGCPLAGAASQGHFDILLYLIDKGADINGKGYHSPISRALKHGHLGIMNHLIGRGAKISTVAKEYLTSLSRAPNSSKSLMIRAAINEYADLTDPQRGHLFLHAAEIGDTEGVNLLLDYGMINKFQVCGKNSSHFRALINGNKVIIRYLPSTAVTGLQSKSQSGRFEIDTSCNYSYDQFYYDLDEIRGCKVHEDKSTIADIQAEERRITQRKMKLKLSKLHQKLMDLCVGSSESQLASFAMQQSTSHKVWKEGIRVIRNIIDGHLPSRLHDIINCLLVADAMRSAAPNPNMVPSKREFVYDLDRWCALVDEKGLFWDITSHLWGITHPMENSDKPSFNEDVSLPEILAFFQELVINLVDQSSIDDNDRVAIYRYRSQYKREIWEETDYKLRRIEIIAVLMMGAIFGAILLYLCQFQYGSAVPLQHGSAVPRLHSSALWNKHGSVLTKILIRNSVILVTFLELSGFATILGNILLRLLREEDDAEIIQRESGCPQPTTNMPPPTLGAHTMTTYRSDDDVSNGSAGMSSTVAEGSLNSLSVPNIPVPSTSASSATAAGTGGYDELAHMQTLQDVQRL</sequence>
<organism evidence="5 6">
    <name type="scientific">Xylaria multiplex</name>
    <dbReference type="NCBI Taxonomy" id="323545"/>
    <lineage>
        <taxon>Eukaryota</taxon>
        <taxon>Fungi</taxon>
        <taxon>Dikarya</taxon>
        <taxon>Ascomycota</taxon>
        <taxon>Pezizomycotina</taxon>
        <taxon>Sordariomycetes</taxon>
        <taxon>Xylariomycetidae</taxon>
        <taxon>Xylariales</taxon>
        <taxon>Xylariaceae</taxon>
        <taxon>Xylaria</taxon>
    </lineage>
</organism>
<feature type="transmembrane region" description="Helical" evidence="4">
    <location>
        <begin position="772"/>
        <end position="792"/>
    </location>
</feature>
<evidence type="ECO:0000313" key="5">
    <source>
        <dbReference type="EMBL" id="KAF2969314.1"/>
    </source>
</evidence>